<evidence type="ECO:0000313" key="12">
    <source>
        <dbReference type="Ensembl" id="ENSSMRP00000002567.1"/>
    </source>
</evidence>
<evidence type="ECO:0000256" key="7">
    <source>
        <dbReference type="ARBA" id="ARBA00023319"/>
    </source>
</evidence>
<dbReference type="Pfam" id="PF07679">
    <property type="entry name" value="I-set"/>
    <property type="match status" value="1"/>
</dbReference>
<dbReference type="SMART" id="SM00406">
    <property type="entry name" value="IGv"/>
    <property type="match status" value="1"/>
</dbReference>
<proteinExistence type="predicted"/>
<evidence type="ECO:0000256" key="9">
    <source>
        <dbReference type="SAM" id="Phobius"/>
    </source>
</evidence>
<dbReference type="InterPro" id="IPR007110">
    <property type="entry name" value="Ig-like_dom"/>
</dbReference>
<dbReference type="GO" id="GO:0005886">
    <property type="term" value="C:plasma membrane"/>
    <property type="evidence" value="ECO:0007669"/>
    <property type="project" value="InterPro"/>
</dbReference>
<dbReference type="Pfam" id="PF07686">
    <property type="entry name" value="V-set"/>
    <property type="match status" value="1"/>
</dbReference>
<dbReference type="FunFam" id="2.60.40.10:FF:000095">
    <property type="entry name" value="immunoglobulin superfamily member 11 isoform X1"/>
    <property type="match status" value="1"/>
</dbReference>
<dbReference type="InterPro" id="IPR013106">
    <property type="entry name" value="Ig_V-set"/>
</dbReference>
<sequence length="320" mass="35218">MKVNNEAKLFILSMVVVAVHTLTVDAPVKNVRVLKGHNVTLQCIYKSNAILNPGDFVFWMKQPKEVEIISWYLTDGGSYIDKSYSGRLNFSGNINNGDISITLNQVTMNDNGTYDCFAKIREDPPMTHTSIELLVEVPPSKPECKIIGTTQYGQNINLTCNSVEGSPKPGYSWQSYDAQNQPRRLIGTVMSGTLMLKNISADTTGYYICVSKNSVGEDMCNITVAVTPPTMDFALIGGVIGGIVAAIIIIAVIAYCCCCRKSKDEDYKLTEMENSHQAQPVKIRGPAEEEIQEEEEEESAVHSQLKPPTLRPSPKVSDVV</sequence>
<feature type="domain" description="Ig-like" evidence="11">
    <location>
        <begin position="20"/>
        <end position="132"/>
    </location>
</feature>
<keyword evidence="2 9" id="KW-0812">Transmembrane</keyword>
<dbReference type="Ensembl" id="ENSSMRT00000003085.1">
    <property type="protein sequence ID" value="ENSSMRP00000002567.1"/>
    <property type="gene ID" value="ENSSMRG00000002230.1"/>
</dbReference>
<reference evidence="12" key="2">
    <citation type="submission" date="2025-09" db="UniProtKB">
        <authorList>
            <consortium name="Ensembl"/>
        </authorList>
    </citation>
    <scope>IDENTIFICATION</scope>
</reference>
<dbReference type="InterPro" id="IPR013783">
    <property type="entry name" value="Ig-like_fold"/>
</dbReference>
<keyword evidence="13" id="KW-1185">Reference proteome</keyword>
<keyword evidence="6" id="KW-1015">Disulfide bond</keyword>
<dbReference type="GeneTree" id="ENSGT00940000160248"/>
<feature type="signal peptide" evidence="10">
    <location>
        <begin position="1"/>
        <end position="21"/>
    </location>
</feature>
<dbReference type="InterPro" id="IPR003598">
    <property type="entry name" value="Ig_sub2"/>
</dbReference>
<feature type="domain" description="Ig-like" evidence="11">
    <location>
        <begin position="142"/>
        <end position="227"/>
    </location>
</feature>
<keyword evidence="7" id="KW-0393">Immunoglobulin domain</keyword>
<feature type="chain" id="PRO_5034116252" evidence="10">
    <location>
        <begin position="22"/>
        <end position="320"/>
    </location>
</feature>
<dbReference type="PANTHER" id="PTHR44969">
    <property type="entry name" value="CELL SURFACE A33 ANTIGEN"/>
    <property type="match status" value="1"/>
</dbReference>
<evidence type="ECO:0000256" key="4">
    <source>
        <dbReference type="ARBA" id="ARBA00022989"/>
    </source>
</evidence>
<dbReference type="Proteomes" id="UP000694421">
    <property type="component" value="Unplaced"/>
</dbReference>
<evidence type="ECO:0000256" key="10">
    <source>
        <dbReference type="SAM" id="SignalP"/>
    </source>
</evidence>
<protein>
    <submittedName>
        <fullName evidence="12">Glycoprotein A33</fullName>
    </submittedName>
</protein>
<feature type="region of interest" description="Disordered" evidence="8">
    <location>
        <begin position="271"/>
        <end position="320"/>
    </location>
</feature>
<evidence type="ECO:0000313" key="13">
    <source>
        <dbReference type="Proteomes" id="UP000694421"/>
    </source>
</evidence>
<evidence type="ECO:0000259" key="11">
    <source>
        <dbReference type="PROSITE" id="PS50835"/>
    </source>
</evidence>
<dbReference type="AlphaFoldDB" id="A0A8D0B2Z7"/>
<dbReference type="Gene3D" id="2.60.40.10">
    <property type="entry name" value="Immunoglobulins"/>
    <property type="match status" value="2"/>
</dbReference>
<dbReference type="InterPro" id="IPR003599">
    <property type="entry name" value="Ig_sub"/>
</dbReference>
<evidence type="ECO:0000256" key="1">
    <source>
        <dbReference type="ARBA" id="ARBA00004479"/>
    </source>
</evidence>
<dbReference type="SMART" id="SM00409">
    <property type="entry name" value="IG"/>
    <property type="match status" value="2"/>
</dbReference>
<dbReference type="InterPro" id="IPR036179">
    <property type="entry name" value="Ig-like_dom_sf"/>
</dbReference>
<evidence type="ECO:0000256" key="6">
    <source>
        <dbReference type="ARBA" id="ARBA00023157"/>
    </source>
</evidence>
<evidence type="ECO:0000256" key="5">
    <source>
        <dbReference type="ARBA" id="ARBA00023136"/>
    </source>
</evidence>
<evidence type="ECO:0000256" key="2">
    <source>
        <dbReference type="ARBA" id="ARBA00022692"/>
    </source>
</evidence>
<dbReference type="PROSITE" id="PS50835">
    <property type="entry name" value="IG_LIKE"/>
    <property type="match status" value="2"/>
</dbReference>
<dbReference type="InterPro" id="IPR013098">
    <property type="entry name" value="Ig_I-set"/>
</dbReference>
<keyword evidence="3 10" id="KW-0732">Signal</keyword>
<dbReference type="SMART" id="SM00408">
    <property type="entry name" value="IGc2"/>
    <property type="match status" value="2"/>
</dbReference>
<dbReference type="OMA" id="TEMSGYY"/>
<evidence type="ECO:0000256" key="3">
    <source>
        <dbReference type="ARBA" id="ARBA00022729"/>
    </source>
</evidence>
<keyword evidence="5 9" id="KW-0472">Membrane</keyword>
<accession>A0A8D0B2Z7</accession>
<feature type="transmembrane region" description="Helical" evidence="9">
    <location>
        <begin position="233"/>
        <end position="258"/>
    </location>
</feature>
<name>A0A8D0B2Z7_SALMN</name>
<reference evidence="12" key="1">
    <citation type="submission" date="2025-08" db="UniProtKB">
        <authorList>
            <consortium name="Ensembl"/>
        </authorList>
    </citation>
    <scope>IDENTIFICATION</scope>
</reference>
<dbReference type="InterPro" id="IPR042474">
    <property type="entry name" value="A33"/>
</dbReference>
<dbReference type="SUPFAM" id="SSF48726">
    <property type="entry name" value="Immunoglobulin"/>
    <property type="match status" value="2"/>
</dbReference>
<evidence type="ECO:0000256" key="8">
    <source>
        <dbReference type="SAM" id="MobiDB-lite"/>
    </source>
</evidence>
<keyword evidence="4 9" id="KW-1133">Transmembrane helix</keyword>
<feature type="compositionally biased region" description="Acidic residues" evidence="8">
    <location>
        <begin position="288"/>
        <end position="298"/>
    </location>
</feature>
<comment type="subcellular location">
    <subcellularLocation>
        <location evidence="1">Membrane</location>
        <topology evidence="1">Single-pass type I membrane protein</topology>
    </subcellularLocation>
</comment>
<organism evidence="12 13">
    <name type="scientific">Salvator merianae</name>
    <name type="common">Argentine black and white tegu</name>
    <name type="synonym">Tupinambis merianae</name>
    <dbReference type="NCBI Taxonomy" id="96440"/>
    <lineage>
        <taxon>Eukaryota</taxon>
        <taxon>Metazoa</taxon>
        <taxon>Chordata</taxon>
        <taxon>Craniata</taxon>
        <taxon>Vertebrata</taxon>
        <taxon>Euteleostomi</taxon>
        <taxon>Lepidosauria</taxon>
        <taxon>Squamata</taxon>
        <taxon>Bifurcata</taxon>
        <taxon>Unidentata</taxon>
        <taxon>Episquamata</taxon>
        <taxon>Laterata</taxon>
        <taxon>Teiioidea</taxon>
        <taxon>Teiidae</taxon>
        <taxon>Salvator</taxon>
    </lineage>
</organism>
<dbReference type="PANTHER" id="PTHR44969:SF1">
    <property type="entry name" value="CELL SURFACE A33 ANTIGEN"/>
    <property type="match status" value="1"/>
</dbReference>